<gene>
    <name evidence="5" type="primary">ttrR_3</name>
    <name evidence="5" type="ORF">KOR34_49380</name>
</gene>
<dbReference type="PROSITE" id="PS50043">
    <property type="entry name" value="HTH_LUXR_2"/>
    <property type="match status" value="1"/>
</dbReference>
<dbReference type="PANTHER" id="PTHR44688:SF16">
    <property type="entry name" value="DNA-BINDING TRANSCRIPTIONAL ACTIVATOR DEVR_DOSR"/>
    <property type="match status" value="1"/>
</dbReference>
<dbReference type="GO" id="GO:0006355">
    <property type="term" value="P:regulation of DNA-templated transcription"/>
    <property type="evidence" value="ECO:0007669"/>
    <property type="project" value="InterPro"/>
</dbReference>
<evidence type="ECO:0000256" key="3">
    <source>
        <dbReference type="ARBA" id="ARBA00023163"/>
    </source>
</evidence>
<protein>
    <submittedName>
        <fullName evidence="5">Tetrathionate response regulatory protein TtrR</fullName>
    </submittedName>
</protein>
<dbReference type="SMART" id="SM00421">
    <property type="entry name" value="HTH_LUXR"/>
    <property type="match status" value="1"/>
</dbReference>
<sequence length="253" mass="27260">MQSSFEETQQPQDRFTLAVASRDGELLAAIESLAAQLRLRVVVSDSPDSAATLDTIAVVFDRRSMPGLGSAAIGRAMPAPPVLAVVDDAEGAALDALRRGAWDVLVPPLAGHDLQRMLEPLLAEGVRRAEYRGLMTDFYQRYNGLSAAESEVMAAVCDGKLNKQIARELNVSIRTVEQRRRRVFTKMNVPSAVPLARRVAEVRTIEAISSQAGDQRQAAQTPVQGWNAAHRTAVAPCWTSPASRGGAVVSQTC</sequence>
<keyword evidence="1" id="KW-0805">Transcription regulation</keyword>
<proteinExistence type="predicted"/>
<dbReference type="Gene3D" id="1.10.10.10">
    <property type="entry name" value="Winged helix-like DNA-binding domain superfamily/Winged helix DNA-binding domain"/>
    <property type="match status" value="1"/>
</dbReference>
<organism evidence="5 6">
    <name type="scientific">Posidoniimonas corsicana</name>
    <dbReference type="NCBI Taxonomy" id="1938618"/>
    <lineage>
        <taxon>Bacteria</taxon>
        <taxon>Pseudomonadati</taxon>
        <taxon>Planctomycetota</taxon>
        <taxon>Planctomycetia</taxon>
        <taxon>Pirellulales</taxon>
        <taxon>Lacipirellulaceae</taxon>
        <taxon>Posidoniimonas</taxon>
    </lineage>
</organism>
<dbReference type="InterPro" id="IPR016032">
    <property type="entry name" value="Sig_transdc_resp-reg_C-effctor"/>
</dbReference>
<dbReference type="PRINTS" id="PR00038">
    <property type="entry name" value="HTHLUXR"/>
</dbReference>
<dbReference type="RefSeq" id="WP_146568732.1">
    <property type="nucleotide sequence ID" value="NZ_SIHJ01000005.1"/>
</dbReference>
<dbReference type="InterPro" id="IPR000792">
    <property type="entry name" value="Tscrpt_reg_LuxR_C"/>
</dbReference>
<evidence type="ECO:0000313" key="6">
    <source>
        <dbReference type="Proteomes" id="UP000316714"/>
    </source>
</evidence>
<evidence type="ECO:0000256" key="2">
    <source>
        <dbReference type="ARBA" id="ARBA00023125"/>
    </source>
</evidence>
<keyword evidence="2" id="KW-0238">DNA-binding</keyword>
<dbReference type="EMBL" id="SIHJ01000005">
    <property type="protein sequence ID" value="TWT30379.1"/>
    <property type="molecule type" value="Genomic_DNA"/>
</dbReference>
<dbReference type="PROSITE" id="PS00622">
    <property type="entry name" value="HTH_LUXR_1"/>
    <property type="match status" value="1"/>
</dbReference>
<dbReference type="InterPro" id="IPR036388">
    <property type="entry name" value="WH-like_DNA-bd_sf"/>
</dbReference>
<dbReference type="SUPFAM" id="SSF46894">
    <property type="entry name" value="C-terminal effector domain of the bipartite response regulators"/>
    <property type="match status" value="1"/>
</dbReference>
<reference evidence="5 6" key="1">
    <citation type="submission" date="2019-02" db="EMBL/GenBank/DDBJ databases">
        <title>Deep-cultivation of Planctomycetes and their phenomic and genomic characterization uncovers novel biology.</title>
        <authorList>
            <person name="Wiegand S."/>
            <person name="Jogler M."/>
            <person name="Boedeker C."/>
            <person name="Pinto D."/>
            <person name="Vollmers J."/>
            <person name="Rivas-Marin E."/>
            <person name="Kohn T."/>
            <person name="Peeters S.H."/>
            <person name="Heuer A."/>
            <person name="Rast P."/>
            <person name="Oberbeckmann S."/>
            <person name="Bunk B."/>
            <person name="Jeske O."/>
            <person name="Meyerdierks A."/>
            <person name="Storesund J.E."/>
            <person name="Kallscheuer N."/>
            <person name="Luecker S."/>
            <person name="Lage O.M."/>
            <person name="Pohl T."/>
            <person name="Merkel B.J."/>
            <person name="Hornburger P."/>
            <person name="Mueller R.-W."/>
            <person name="Bruemmer F."/>
            <person name="Labrenz M."/>
            <person name="Spormann A.M."/>
            <person name="Op Den Camp H."/>
            <person name="Overmann J."/>
            <person name="Amann R."/>
            <person name="Jetten M.S.M."/>
            <person name="Mascher T."/>
            <person name="Medema M.H."/>
            <person name="Devos D.P."/>
            <person name="Kaster A.-K."/>
            <person name="Ovreas L."/>
            <person name="Rohde M."/>
            <person name="Galperin M.Y."/>
            <person name="Jogler C."/>
        </authorList>
    </citation>
    <scope>NUCLEOTIDE SEQUENCE [LARGE SCALE GENOMIC DNA]</scope>
    <source>
        <strain evidence="5 6">KOR34</strain>
    </source>
</reference>
<keyword evidence="6" id="KW-1185">Reference proteome</keyword>
<evidence type="ECO:0000256" key="1">
    <source>
        <dbReference type="ARBA" id="ARBA00023015"/>
    </source>
</evidence>
<dbReference type="CDD" id="cd06170">
    <property type="entry name" value="LuxR_C_like"/>
    <property type="match status" value="1"/>
</dbReference>
<name>A0A5C5UX57_9BACT</name>
<dbReference type="PANTHER" id="PTHR44688">
    <property type="entry name" value="DNA-BINDING TRANSCRIPTIONAL ACTIVATOR DEVR_DOSR"/>
    <property type="match status" value="1"/>
</dbReference>
<dbReference type="InterPro" id="IPR011006">
    <property type="entry name" value="CheY-like_superfamily"/>
</dbReference>
<dbReference type="GO" id="GO:0003677">
    <property type="term" value="F:DNA binding"/>
    <property type="evidence" value="ECO:0007669"/>
    <property type="project" value="UniProtKB-KW"/>
</dbReference>
<evidence type="ECO:0000313" key="5">
    <source>
        <dbReference type="EMBL" id="TWT30379.1"/>
    </source>
</evidence>
<dbReference type="Proteomes" id="UP000316714">
    <property type="component" value="Unassembled WGS sequence"/>
</dbReference>
<dbReference type="Pfam" id="PF00196">
    <property type="entry name" value="GerE"/>
    <property type="match status" value="1"/>
</dbReference>
<dbReference type="OrthoDB" id="292806at2"/>
<accession>A0A5C5UX57</accession>
<comment type="caution">
    <text evidence="5">The sequence shown here is derived from an EMBL/GenBank/DDBJ whole genome shotgun (WGS) entry which is preliminary data.</text>
</comment>
<dbReference type="AlphaFoldDB" id="A0A5C5UX57"/>
<evidence type="ECO:0000259" key="4">
    <source>
        <dbReference type="PROSITE" id="PS50043"/>
    </source>
</evidence>
<dbReference type="SUPFAM" id="SSF52172">
    <property type="entry name" value="CheY-like"/>
    <property type="match status" value="1"/>
</dbReference>
<feature type="domain" description="HTH luxR-type" evidence="4">
    <location>
        <begin position="138"/>
        <end position="203"/>
    </location>
</feature>
<keyword evidence="3" id="KW-0804">Transcription</keyword>